<dbReference type="InterPro" id="IPR000682">
    <property type="entry name" value="PCMT"/>
</dbReference>
<evidence type="ECO:0000256" key="9">
    <source>
        <dbReference type="ARBA" id="ARBA00030757"/>
    </source>
</evidence>
<keyword evidence="8" id="KW-0949">S-adenosyl-L-methionine</keyword>
<keyword evidence="5" id="KW-0963">Cytoplasm</keyword>
<dbReference type="EMBL" id="BAAANN010000012">
    <property type="protein sequence ID" value="GAA1960180.1"/>
    <property type="molecule type" value="Genomic_DNA"/>
</dbReference>
<reference evidence="13 14" key="1">
    <citation type="journal article" date="2019" name="Int. J. Syst. Evol. Microbiol.">
        <title>The Global Catalogue of Microorganisms (GCM) 10K type strain sequencing project: providing services to taxonomists for standard genome sequencing and annotation.</title>
        <authorList>
            <consortium name="The Broad Institute Genomics Platform"/>
            <consortium name="The Broad Institute Genome Sequencing Center for Infectious Disease"/>
            <person name="Wu L."/>
            <person name="Ma J."/>
        </authorList>
    </citation>
    <scope>NUCLEOTIDE SEQUENCE [LARGE SCALE GENOMIC DNA]</scope>
    <source>
        <strain evidence="13 14">JCM 14545</strain>
    </source>
</reference>
<dbReference type="InterPro" id="IPR029063">
    <property type="entry name" value="SAM-dependent_MTases_sf"/>
</dbReference>
<dbReference type="Proteomes" id="UP001501116">
    <property type="component" value="Unassembled WGS sequence"/>
</dbReference>
<evidence type="ECO:0000256" key="4">
    <source>
        <dbReference type="ARBA" id="ARBA00013346"/>
    </source>
</evidence>
<feature type="region of interest" description="Disordered" evidence="12">
    <location>
        <begin position="255"/>
        <end position="280"/>
    </location>
</feature>
<comment type="caution">
    <text evidence="13">The sequence shown here is derived from an EMBL/GenBank/DDBJ whole genome shotgun (WGS) entry which is preliminary data.</text>
</comment>
<dbReference type="GO" id="GO:0032259">
    <property type="term" value="P:methylation"/>
    <property type="evidence" value="ECO:0007669"/>
    <property type="project" value="UniProtKB-KW"/>
</dbReference>
<sequence>MTILGWEPRLTTLVTALTGEGHLRSKEWIDAFAATPRHLFTPDVFVTSANGYRRLSGDDPADRDEWLSLVYSDESLVTQDKPHAAGHILPTGEPLRVPTSSSTMPSLMARMLEALDVRDGMKILEIGTGTGYNAALLSHRVGDRNVISADIDPALVHHATKRLTDLGYTPTLIIGDGAAGAPEHGPYDRIITTAAIPEVPSAWIQQLKPGGKILGNLRGDLAGGTLCLLTHDNDGEVIGPILPIGGHFMWLRPDPADPHHPHEHTPTQRRWPSSRTTTPLSPADLPVDDEAFRFLLQLQLHGAQSLYRGRAFDPSTRRERDAVIATAHDGSRAEAFTEPEPEGAYQIVQSGPRRIFDTIEITRHLFNDLGRPGPDKFGVVANDSTQFVWFANDDGWYRWPLPLI</sequence>
<keyword evidence="14" id="KW-1185">Reference proteome</keyword>
<keyword evidence="6 13" id="KW-0489">Methyltransferase</keyword>
<dbReference type="PANTHER" id="PTHR11579:SF0">
    <property type="entry name" value="PROTEIN-L-ISOASPARTATE(D-ASPARTATE) O-METHYLTRANSFERASE"/>
    <property type="match status" value="1"/>
</dbReference>
<evidence type="ECO:0000256" key="11">
    <source>
        <dbReference type="ARBA" id="ARBA00031350"/>
    </source>
</evidence>
<gene>
    <name evidence="13" type="ORF">GCM10009754_33430</name>
</gene>
<dbReference type="PANTHER" id="PTHR11579">
    <property type="entry name" value="PROTEIN-L-ISOASPARTATE O-METHYLTRANSFERASE"/>
    <property type="match status" value="1"/>
</dbReference>
<feature type="compositionally biased region" description="Basic and acidic residues" evidence="12">
    <location>
        <begin position="255"/>
        <end position="266"/>
    </location>
</feature>
<evidence type="ECO:0000313" key="13">
    <source>
        <dbReference type="EMBL" id="GAA1960180.1"/>
    </source>
</evidence>
<keyword evidence="7" id="KW-0808">Transferase</keyword>
<dbReference type="GO" id="GO:0008168">
    <property type="term" value="F:methyltransferase activity"/>
    <property type="evidence" value="ECO:0007669"/>
    <property type="project" value="UniProtKB-KW"/>
</dbReference>
<evidence type="ECO:0000256" key="12">
    <source>
        <dbReference type="SAM" id="MobiDB-lite"/>
    </source>
</evidence>
<proteinExistence type="inferred from homology"/>
<dbReference type="EC" id="2.1.1.77" evidence="3"/>
<protein>
    <recommendedName>
        <fullName evidence="4">Protein-L-isoaspartate O-methyltransferase</fullName>
        <ecNumber evidence="3">2.1.1.77</ecNumber>
    </recommendedName>
    <alternativeName>
        <fullName evidence="11">L-isoaspartyl protein carboxyl methyltransferase</fullName>
    </alternativeName>
    <alternativeName>
        <fullName evidence="9">Protein L-isoaspartyl methyltransferase</fullName>
    </alternativeName>
    <alternativeName>
        <fullName evidence="10">Protein-beta-aspartate methyltransferase</fullName>
    </alternativeName>
</protein>
<dbReference type="Pfam" id="PF01135">
    <property type="entry name" value="PCMT"/>
    <property type="match status" value="1"/>
</dbReference>
<evidence type="ECO:0000256" key="8">
    <source>
        <dbReference type="ARBA" id="ARBA00022691"/>
    </source>
</evidence>
<name>A0ABN2QY95_9PSEU</name>
<accession>A0ABN2QY95</accession>
<evidence type="ECO:0000256" key="5">
    <source>
        <dbReference type="ARBA" id="ARBA00022490"/>
    </source>
</evidence>
<dbReference type="SUPFAM" id="SSF53335">
    <property type="entry name" value="S-adenosyl-L-methionine-dependent methyltransferases"/>
    <property type="match status" value="1"/>
</dbReference>
<evidence type="ECO:0000256" key="10">
    <source>
        <dbReference type="ARBA" id="ARBA00031323"/>
    </source>
</evidence>
<evidence type="ECO:0000256" key="7">
    <source>
        <dbReference type="ARBA" id="ARBA00022679"/>
    </source>
</evidence>
<evidence type="ECO:0000256" key="1">
    <source>
        <dbReference type="ARBA" id="ARBA00004496"/>
    </source>
</evidence>
<comment type="similarity">
    <text evidence="2">Belongs to the methyltransferase superfamily. L-isoaspartyl/D-aspartyl protein methyltransferase family.</text>
</comment>
<dbReference type="Gene3D" id="3.40.50.150">
    <property type="entry name" value="Vaccinia Virus protein VP39"/>
    <property type="match status" value="1"/>
</dbReference>
<dbReference type="CDD" id="cd02440">
    <property type="entry name" value="AdoMet_MTases"/>
    <property type="match status" value="1"/>
</dbReference>
<organism evidence="13 14">
    <name type="scientific">Amycolatopsis minnesotensis</name>
    <dbReference type="NCBI Taxonomy" id="337894"/>
    <lineage>
        <taxon>Bacteria</taxon>
        <taxon>Bacillati</taxon>
        <taxon>Actinomycetota</taxon>
        <taxon>Actinomycetes</taxon>
        <taxon>Pseudonocardiales</taxon>
        <taxon>Pseudonocardiaceae</taxon>
        <taxon>Amycolatopsis</taxon>
    </lineage>
</organism>
<evidence type="ECO:0000256" key="6">
    <source>
        <dbReference type="ARBA" id="ARBA00022603"/>
    </source>
</evidence>
<evidence type="ECO:0000313" key="14">
    <source>
        <dbReference type="Proteomes" id="UP001501116"/>
    </source>
</evidence>
<dbReference type="RefSeq" id="WP_344418765.1">
    <property type="nucleotide sequence ID" value="NZ_BAAANN010000012.1"/>
</dbReference>
<comment type="subcellular location">
    <subcellularLocation>
        <location evidence="1">Cytoplasm</location>
    </subcellularLocation>
</comment>
<evidence type="ECO:0000256" key="3">
    <source>
        <dbReference type="ARBA" id="ARBA00011890"/>
    </source>
</evidence>
<evidence type="ECO:0000256" key="2">
    <source>
        <dbReference type="ARBA" id="ARBA00005369"/>
    </source>
</evidence>
<feature type="compositionally biased region" description="Polar residues" evidence="12">
    <location>
        <begin position="268"/>
        <end position="280"/>
    </location>
</feature>